<feature type="transmembrane region" description="Helical" evidence="1">
    <location>
        <begin position="88"/>
        <end position="108"/>
    </location>
</feature>
<dbReference type="OrthoDB" id="2117453at2759"/>
<keyword evidence="1" id="KW-0472">Membrane</keyword>
<comment type="caution">
    <text evidence="2">The sequence shown here is derived from an EMBL/GenBank/DDBJ whole genome shotgun (WGS) entry which is preliminary data.</text>
</comment>
<accession>A0A9P5TJS0</accession>
<organism evidence="2 3">
    <name type="scientific">Gymnopilus junonius</name>
    <name type="common">Spectacular rustgill mushroom</name>
    <name type="synonym">Gymnopilus spectabilis subsp. junonius</name>
    <dbReference type="NCBI Taxonomy" id="109634"/>
    <lineage>
        <taxon>Eukaryota</taxon>
        <taxon>Fungi</taxon>
        <taxon>Dikarya</taxon>
        <taxon>Basidiomycota</taxon>
        <taxon>Agaricomycotina</taxon>
        <taxon>Agaricomycetes</taxon>
        <taxon>Agaricomycetidae</taxon>
        <taxon>Agaricales</taxon>
        <taxon>Agaricineae</taxon>
        <taxon>Hymenogastraceae</taxon>
        <taxon>Gymnopilus</taxon>
    </lineage>
</organism>
<dbReference type="EMBL" id="JADNYJ010000080">
    <property type="protein sequence ID" value="KAF8889451.1"/>
    <property type="molecule type" value="Genomic_DNA"/>
</dbReference>
<proteinExistence type="predicted"/>
<gene>
    <name evidence="2" type="ORF">CPB84DRAFT_1449621</name>
</gene>
<keyword evidence="1" id="KW-0812">Transmembrane</keyword>
<keyword evidence="1" id="KW-1133">Transmembrane helix</keyword>
<name>A0A9P5TJS0_GYMJU</name>
<feature type="transmembrane region" description="Helical" evidence="1">
    <location>
        <begin position="12"/>
        <end position="33"/>
    </location>
</feature>
<dbReference type="AlphaFoldDB" id="A0A9P5TJS0"/>
<keyword evidence="3" id="KW-1185">Reference proteome</keyword>
<feature type="transmembrane region" description="Helical" evidence="1">
    <location>
        <begin position="53"/>
        <end position="76"/>
    </location>
</feature>
<sequence>MVMNTIIRFGYPIIFGILLASSIIELSISAWLTSKFNTMHNNSSTSEKISVRYILFCSVWTIVFGGAYFITFLLAISGIITSIASHTLFLFVTWILWLAAAAAITSNLGGSLNCKVNTAFFYCEHLNALMGFAWLIFILLTIILILVLIRGISPLNAETDTAVLFLTCKPLEDSLSLSPFCFQMYPSL</sequence>
<evidence type="ECO:0000313" key="3">
    <source>
        <dbReference type="Proteomes" id="UP000724874"/>
    </source>
</evidence>
<evidence type="ECO:0008006" key="4">
    <source>
        <dbReference type="Google" id="ProtNLM"/>
    </source>
</evidence>
<feature type="transmembrane region" description="Helical" evidence="1">
    <location>
        <begin position="128"/>
        <end position="149"/>
    </location>
</feature>
<reference evidence="2" key="1">
    <citation type="submission" date="2020-11" db="EMBL/GenBank/DDBJ databases">
        <authorList>
            <consortium name="DOE Joint Genome Institute"/>
            <person name="Ahrendt S."/>
            <person name="Riley R."/>
            <person name="Andreopoulos W."/>
            <person name="LaButti K."/>
            <person name="Pangilinan J."/>
            <person name="Ruiz-duenas F.J."/>
            <person name="Barrasa J.M."/>
            <person name="Sanchez-Garcia M."/>
            <person name="Camarero S."/>
            <person name="Miyauchi S."/>
            <person name="Serrano A."/>
            <person name="Linde D."/>
            <person name="Babiker R."/>
            <person name="Drula E."/>
            <person name="Ayuso-Fernandez I."/>
            <person name="Pacheco R."/>
            <person name="Padilla G."/>
            <person name="Ferreira P."/>
            <person name="Barriuso J."/>
            <person name="Kellner H."/>
            <person name="Castanera R."/>
            <person name="Alfaro M."/>
            <person name="Ramirez L."/>
            <person name="Pisabarro A.G."/>
            <person name="Kuo A."/>
            <person name="Tritt A."/>
            <person name="Lipzen A."/>
            <person name="He G."/>
            <person name="Yan M."/>
            <person name="Ng V."/>
            <person name="Cullen D."/>
            <person name="Martin F."/>
            <person name="Rosso M.-N."/>
            <person name="Henrissat B."/>
            <person name="Hibbett D."/>
            <person name="Martinez A.T."/>
            <person name="Grigoriev I.V."/>
        </authorList>
    </citation>
    <scope>NUCLEOTIDE SEQUENCE</scope>
    <source>
        <strain evidence="2">AH 44721</strain>
    </source>
</reference>
<protein>
    <recommendedName>
        <fullName evidence="4">MARVEL domain-containing protein</fullName>
    </recommendedName>
</protein>
<dbReference type="Proteomes" id="UP000724874">
    <property type="component" value="Unassembled WGS sequence"/>
</dbReference>
<evidence type="ECO:0000256" key="1">
    <source>
        <dbReference type="SAM" id="Phobius"/>
    </source>
</evidence>
<evidence type="ECO:0000313" key="2">
    <source>
        <dbReference type="EMBL" id="KAF8889451.1"/>
    </source>
</evidence>